<dbReference type="Pfam" id="PF00723">
    <property type="entry name" value="Glyco_hydro_15"/>
    <property type="match status" value="1"/>
</dbReference>
<feature type="domain" description="Trehalase-like N-terminal" evidence="2">
    <location>
        <begin position="9"/>
        <end position="134"/>
    </location>
</feature>
<dbReference type="Pfam" id="PF19291">
    <property type="entry name" value="TREH_N"/>
    <property type="match status" value="1"/>
</dbReference>
<keyword evidence="4" id="KW-1185">Reference proteome</keyword>
<dbReference type="InterPro" id="IPR045582">
    <property type="entry name" value="Trehalase-like_N"/>
</dbReference>
<dbReference type="InterPro" id="IPR012341">
    <property type="entry name" value="6hp_glycosidase-like_sf"/>
</dbReference>
<dbReference type="InterPro" id="IPR008928">
    <property type="entry name" value="6-hairpin_glycosidase_sf"/>
</dbReference>
<protein>
    <submittedName>
        <fullName evidence="3">Glucoamylase</fullName>
    </submittedName>
</protein>
<dbReference type="RefSeq" id="WP_027070628.1">
    <property type="nucleotide sequence ID" value="NZ_AVBH01000116.1"/>
</dbReference>
<dbReference type="InterPro" id="IPR011613">
    <property type="entry name" value="GH15-like"/>
</dbReference>
<evidence type="ECO:0000259" key="2">
    <source>
        <dbReference type="Pfam" id="PF19291"/>
    </source>
</evidence>
<dbReference type="OrthoDB" id="3902805at2"/>
<dbReference type="PANTHER" id="PTHR31616:SF0">
    <property type="entry name" value="GLUCAN 1,4-ALPHA-GLUCOSIDASE"/>
    <property type="match status" value="1"/>
</dbReference>
<sequence length="594" mass="67719">MNTSNLDLGLVGNGSVAMLVDRQARVSWGCIPAFDGDPAFCALMEPTEHEGGDYAIELEDFDHAEQEYVENTAILRTVLHDTHGASVEVTDFCPRWRQYDRWYRPVMLLRRVRPLSGTPRIRVRVRPLADWGATRPDRTWGSNHIRYLHPDFTLRLTTDAPVRLVRDETAFVLEHDLHLVLGPDETLTQPVGDFVRQAEKRTCEYWREWVLSLALPLEWQEAVIRSAITLKLCQYHETGAIIAAVTTSIPEAPGTQRNWDYRYCWLRDAAFVVRALNRLGATRTMEGYLGYVFNLATNEEGELQPLYGIGLEHELTEEEMPALAGYRGMGPVRQGNLAWVQKQYDVYGSVVLASTQLFFDRRLAHRGDRTTYERLEHVGERAWALYDRPDAGLWEFRGRTGVHTYTAAMCWAACDRLARIAVHLNLPDRVQLWRTRADTMHARILAEGFSEPLGHFVATFGGDQLDASLLLLCDIGFIDPMDPRFIATVEAIGRDLRRGDGLFRYIAPDDFGVPETSFTICTFWYIEALAAIGRKEEGRQLFERVLARRNHLGLLSEDLAFEDGEQWGNFPQAYSHVGLIMAASMLSRPWRDAI</sequence>
<comment type="caution">
    <text evidence="3">The sequence shown here is derived from an EMBL/GenBank/DDBJ whole genome shotgun (WGS) entry which is preliminary data.</text>
</comment>
<reference evidence="3 4" key="1">
    <citation type="submission" date="2013-08" db="EMBL/GenBank/DDBJ databases">
        <title>Genomic analysis of Lysobacter defluvii.</title>
        <authorList>
            <person name="Wang Q."/>
            <person name="Wang G."/>
        </authorList>
    </citation>
    <scope>NUCLEOTIDE SEQUENCE [LARGE SCALE GENOMIC DNA]</scope>
    <source>
        <strain evidence="3 4">IMMIB APB-9</strain>
    </source>
</reference>
<dbReference type="GO" id="GO:0005975">
    <property type="term" value="P:carbohydrate metabolic process"/>
    <property type="evidence" value="ECO:0007669"/>
    <property type="project" value="InterPro"/>
</dbReference>
<dbReference type="STRING" id="1385515.GCA_000423325_01945"/>
<dbReference type="GO" id="GO:0004553">
    <property type="term" value="F:hydrolase activity, hydrolyzing O-glycosyl compounds"/>
    <property type="evidence" value="ECO:0007669"/>
    <property type="project" value="UniProtKB-ARBA"/>
</dbReference>
<evidence type="ECO:0000313" key="3">
    <source>
        <dbReference type="EMBL" id="KGO98192.1"/>
    </source>
</evidence>
<feature type="domain" description="GH15-like" evidence="1">
    <location>
        <begin position="221"/>
        <end position="583"/>
    </location>
</feature>
<dbReference type="PANTHER" id="PTHR31616">
    <property type="entry name" value="TREHALASE"/>
    <property type="match status" value="1"/>
</dbReference>
<dbReference type="SUPFAM" id="SSF48208">
    <property type="entry name" value="Six-hairpin glycosidases"/>
    <property type="match status" value="1"/>
</dbReference>
<dbReference type="EMBL" id="AVBH01000116">
    <property type="protein sequence ID" value="KGO98192.1"/>
    <property type="molecule type" value="Genomic_DNA"/>
</dbReference>
<dbReference type="Gene3D" id="1.50.10.10">
    <property type="match status" value="1"/>
</dbReference>
<evidence type="ECO:0000313" key="4">
    <source>
        <dbReference type="Proteomes" id="UP000030003"/>
    </source>
</evidence>
<accession>A0A0A0M848</accession>
<dbReference type="eggNOG" id="COG3387">
    <property type="taxonomic scope" value="Bacteria"/>
</dbReference>
<name>A0A0A0M848_9GAMM</name>
<proteinExistence type="predicted"/>
<gene>
    <name evidence="3" type="ORF">N791_10670</name>
</gene>
<dbReference type="AlphaFoldDB" id="A0A0A0M848"/>
<dbReference type="Proteomes" id="UP000030003">
    <property type="component" value="Unassembled WGS sequence"/>
</dbReference>
<organism evidence="3 4">
    <name type="scientific">Lysobacter defluvii IMMIB APB-9 = DSM 18482</name>
    <dbReference type="NCBI Taxonomy" id="1385515"/>
    <lineage>
        <taxon>Bacteria</taxon>
        <taxon>Pseudomonadati</taxon>
        <taxon>Pseudomonadota</taxon>
        <taxon>Gammaproteobacteria</taxon>
        <taxon>Lysobacterales</taxon>
        <taxon>Lysobacteraceae</taxon>
        <taxon>Novilysobacter</taxon>
    </lineage>
</organism>
<evidence type="ECO:0000259" key="1">
    <source>
        <dbReference type="Pfam" id="PF00723"/>
    </source>
</evidence>